<evidence type="ECO:0000313" key="1">
    <source>
        <dbReference type="EMBL" id="OVZ87912.1"/>
    </source>
</evidence>
<dbReference type="Proteomes" id="UP000196440">
    <property type="component" value="Unassembled WGS sequence"/>
</dbReference>
<proteinExistence type="predicted"/>
<sequence length="124" mass="14554">MTEDEWLGGLRHLPDETIIQLHFELQEKIKKHYKLRETGANLQKAIALCEQQIALSPLTLDAMKRKHQDGVNEYQKIAGKIHPAPDFYYPSHYGYKQLFAILKKQKNLEKLAEMKVKHDKEGWK</sequence>
<dbReference type="AlphaFoldDB" id="A0A209A583"/>
<organism evidence="1 2">
    <name type="scientific">Yersinia intermedia</name>
    <dbReference type="NCBI Taxonomy" id="631"/>
    <lineage>
        <taxon>Bacteria</taxon>
        <taxon>Pseudomonadati</taxon>
        <taxon>Pseudomonadota</taxon>
        <taxon>Gammaproteobacteria</taxon>
        <taxon>Enterobacterales</taxon>
        <taxon>Yersiniaceae</taxon>
        <taxon>Yersinia</taxon>
    </lineage>
</organism>
<comment type="caution">
    <text evidence="1">The sequence shown here is derived from an EMBL/GenBank/DDBJ whole genome shotgun (WGS) entry which is preliminary data.</text>
</comment>
<reference evidence="1 2" key="1">
    <citation type="submission" date="2017-05" db="EMBL/GenBank/DDBJ databases">
        <title>Whole genome sequencing of Yersinia kristensenii.</title>
        <authorList>
            <person name="Campioni F."/>
        </authorList>
    </citation>
    <scope>NUCLEOTIDE SEQUENCE [LARGE SCALE GENOMIC DNA]</scope>
    <source>
        <strain evidence="1 2">CFSAN060536</strain>
    </source>
</reference>
<evidence type="ECO:0000313" key="2">
    <source>
        <dbReference type="Proteomes" id="UP000196440"/>
    </source>
</evidence>
<dbReference type="RefSeq" id="WP_087815608.1">
    <property type="nucleotide sequence ID" value="NZ_NHOI01000009.1"/>
</dbReference>
<dbReference type="EMBL" id="NHOI01000009">
    <property type="protein sequence ID" value="OVZ87912.1"/>
    <property type="molecule type" value="Genomic_DNA"/>
</dbReference>
<accession>A0A209A583</accession>
<protein>
    <submittedName>
        <fullName evidence="1">Uncharacterized protein</fullName>
    </submittedName>
</protein>
<gene>
    <name evidence="1" type="ORF">CBW57_06565</name>
</gene>
<name>A0A209A583_YERIN</name>